<sequence>MQSWYGISTGYRLPRAQSELTGGDHAVLVKWERQTESSLTDIASDQYYSLEEEEEEEEEEDNQVQERGGRGGE</sequence>
<feature type="region of interest" description="Disordered" evidence="1">
    <location>
        <begin position="48"/>
        <end position="73"/>
    </location>
</feature>
<dbReference type="Proteomes" id="UP000314294">
    <property type="component" value="Unassembled WGS sequence"/>
</dbReference>
<dbReference type="AlphaFoldDB" id="A0A4Z2HFX9"/>
<evidence type="ECO:0000313" key="3">
    <source>
        <dbReference type="Proteomes" id="UP000314294"/>
    </source>
</evidence>
<comment type="caution">
    <text evidence="2">The sequence shown here is derived from an EMBL/GenBank/DDBJ whole genome shotgun (WGS) entry which is preliminary data.</text>
</comment>
<feature type="compositionally biased region" description="Acidic residues" evidence="1">
    <location>
        <begin position="50"/>
        <end position="63"/>
    </location>
</feature>
<keyword evidence="3" id="KW-1185">Reference proteome</keyword>
<organism evidence="2 3">
    <name type="scientific">Liparis tanakae</name>
    <name type="common">Tanaka's snailfish</name>
    <dbReference type="NCBI Taxonomy" id="230148"/>
    <lineage>
        <taxon>Eukaryota</taxon>
        <taxon>Metazoa</taxon>
        <taxon>Chordata</taxon>
        <taxon>Craniata</taxon>
        <taxon>Vertebrata</taxon>
        <taxon>Euteleostomi</taxon>
        <taxon>Actinopterygii</taxon>
        <taxon>Neopterygii</taxon>
        <taxon>Teleostei</taxon>
        <taxon>Neoteleostei</taxon>
        <taxon>Acanthomorphata</taxon>
        <taxon>Eupercaria</taxon>
        <taxon>Perciformes</taxon>
        <taxon>Cottioidei</taxon>
        <taxon>Cottales</taxon>
        <taxon>Liparidae</taxon>
        <taxon>Liparis</taxon>
    </lineage>
</organism>
<proteinExistence type="predicted"/>
<gene>
    <name evidence="2" type="ORF">EYF80_026039</name>
</gene>
<name>A0A4Z2HFX9_9TELE</name>
<evidence type="ECO:0000256" key="1">
    <source>
        <dbReference type="SAM" id="MobiDB-lite"/>
    </source>
</evidence>
<dbReference type="EMBL" id="SRLO01000267">
    <property type="protein sequence ID" value="TNN63722.1"/>
    <property type="molecule type" value="Genomic_DNA"/>
</dbReference>
<protein>
    <submittedName>
        <fullName evidence="2">Uncharacterized protein</fullName>
    </submittedName>
</protein>
<evidence type="ECO:0000313" key="2">
    <source>
        <dbReference type="EMBL" id="TNN63722.1"/>
    </source>
</evidence>
<reference evidence="2 3" key="1">
    <citation type="submission" date="2019-03" db="EMBL/GenBank/DDBJ databases">
        <title>First draft genome of Liparis tanakae, snailfish: a comprehensive survey of snailfish specific genes.</title>
        <authorList>
            <person name="Kim W."/>
            <person name="Song I."/>
            <person name="Jeong J.-H."/>
            <person name="Kim D."/>
            <person name="Kim S."/>
            <person name="Ryu S."/>
            <person name="Song J.Y."/>
            <person name="Lee S.K."/>
        </authorList>
    </citation>
    <scope>NUCLEOTIDE SEQUENCE [LARGE SCALE GENOMIC DNA]</scope>
    <source>
        <tissue evidence="2">Muscle</tissue>
    </source>
</reference>
<accession>A0A4Z2HFX9</accession>